<gene>
    <name evidence="1" type="ORF">LCGC14_1418620</name>
</gene>
<organism evidence="1">
    <name type="scientific">marine sediment metagenome</name>
    <dbReference type="NCBI Taxonomy" id="412755"/>
    <lineage>
        <taxon>unclassified sequences</taxon>
        <taxon>metagenomes</taxon>
        <taxon>ecological metagenomes</taxon>
    </lineage>
</organism>
<evidence type="ECO:0000313" key="1">
    <source>
        <dbReference type="EMBL" id="KKM72632.1"/>
    </source>
</evidence>
<protein>
    <submittedName>
        <fullName evidence="1">Uncharacterized protein</fullName>
    </submittedName>
</protein>
<reference evidence="1" key="1">
    <citation type="journal article" date="2015" name="Nature">
        <title>Complex archaea that bridge the gap between prokaryotes and eukaryotes.</title>
        <authorList>
            <person name="Spang A."/>
            <person name="Saw J.H."/>
            <person name="Jorgensen S.L."/>
            <person name="Zaremba-Niedzwiedzka K."/>
            <person name="Martijn J."/>
            <person name="Lind A.E."/>
            <person name="van Eijk R."/>
            <person name="Schleper C."/>
            <person name="Guy L."/>
            <person name="Ettema T.J."/>
        </authorList>
    </citation>
    <scope>NUCLEOTIDE SEQUENCE</scope>
</reference>
<name>A0A0F9MTR9_9ZZZZ</name>
<dbReference type="AlphaFoldDB" id="A0A0F9MTR9"/>
<sequence>MPLKNYSTKIPSERTIAEIEKILATHGVTDIWKKYNGAGQVTAVNFVVDTEFGKMPFRLPMKPDAVQQILKDQKNSGKLKKIPWRMIENMDHAHSIGWRIIKDWIAAQMALIEIEMVTIEQVFLPYAYDLVKEETLYDKLKTKRFAGLLADPDDKG</sequence>
<proteinExistence type="predicted"/>
<accession>A0A0F9MTR9</accession>
<dbReference type="EMBL" id="LAZR01009434">
    <property type="protein sequence ID" value="KKM72632.1"/>
    <property type="molecule type" value="Genomic_DNA"/>
</dbReference>
<comment type="caution">
    <text evidence="1">The sequence shown here is derived from an EMBL/GenBank/DDBJ whole genome shotgun (WGS) entry which is preliminary data.</text>
</comment>
<feature type="non-terminal residue" evidence="1">
    <location>
        <position position="156"/>
    </location>
</feature>